<proteinExistence type="predicted"/>
<dbReference type="InterPro" id="IPR036942">
    <property type="entry name" value="Beta-barrel_TonB_sf"/>
</dbReference>
<dbReference type="InterPro" id="IPR039426">
    <property type="entry name" value="TonB-dep_rcpt-like"/>
</dbReference>
<keyword evidence="8" id="KW-0406">Ion transport</keyword>
<keyword evidence="3" id="KW-1134">Transmembrane beta strand</keyword>
<keyword evidence="7" id="KW-0408">Iron</keyword>
<reference evidence="13 14" key="1">
    <citation type="submission" date="2018-05" db="EMBL/GenBank/DDBJ databases">
        <title>Genomic Encyclopedia of Type Strains, Phase IV (KMG-IV): sequencing the most valuable type-strain genomes for metagenomic binning, comparative biology and taxonomic classification.</title>
        <authorList>
            <person name="Goeker M."/>
        </authorList>
    </citation>
    <scope>NUCLEOTIDE SEQUENCE [LARGE SCALE GENOMIC DNA]</scope>
    <source>
        <strain evidence="13 14">DSM 3183</strain>
    </source>
</reference>
<evidence type="ECO:0000256" key="5">
    <source>
        <dbReference type="ARBA" id="ARBA00022692"/>
    </source>
</evidence>
<evidence type="ECO:0000256" key="10">
    <source>
        <dbReference type="ARBA" id="ARBA00023136"/>
    </source>
</evidence>
<evidence type="ECO:0000256" key="7">
    <source>
        <dbReference type="ARBA" id="ARBA00023004"/>
    </source>
</evidence>
<evidence type="ECO:0000256" key="6">
    <source>
        <dbReference type="ARBA" id="ARBA00022729"/>
    </source>
</evidence>
<evidence type="ECO:0000256" key="2">
    <source>
        <dbReference type="ARBA" id="ARBA00022448"/>
    </source>
</evidence>
<dbReference type="EMBL" id="QJJM01000018">
    <property type="protein sequence ID" value="PXW68279.1"/>
    <property type="molecule type" value="Genomic_DNA"/>
</dbReference>
<comment type="caution">
    <text evidence="13">The sequence shown here is derived from an EMBL/GenBank/DDBJ whole genome shotgun (WGS) entry which is preliminary data.</text>
</comment>
<dbReference type="PANTHER" id="PTHR32552:SF89">
    <property type="entry name" value="CATECHOLATE SIDEROPHORE RECEPTOR FIU"/>
    <property type="match status" value="1"/>
</dbReference>
<keyword evidence="2" id="KW-0813">Transport</keyword>
<dbReference type="GO" id="GO:0015344">
    <property type="term" value="F:siderophore uptake transmembrane transporter activity"/>
    <property type="evidence" value="ECO:0007669"/>
    <property type="project" value="TreeGrafter"/>
</dbReference>
<dbReference type="OrthoDB" id="9760333at2"/>
<dbReference type="AlphaFoldDB" id="A0A2V3UPS7"/>
<keyword evidence="11" id="KW-0998">Cell outer membrane</keyword>
<dbReference type="SUPFAM" id="SSF56935">
    <property type="entry name" value="Porins"/>
    <property type="match status" value="1"/>
</dbReference>
<dbReference type="GO" id="GO:0009279">
    <property type="term" value="C:cell outer membrane"/>
    <property type="evidence" value="ECO:0007669"/>
    <property type="project" value="UniProtKB-SubCell"/>
</dbReference>
<evidence type="ECO:0000259" key="12">
    <source>
        <dbReference type="Pfam" id="PF00593"/>
    </source>
</evidence>
<name>A0A2V3UPS7_9SPHN</name>
<dbReference type="RefSeq" id="WP_110300187.1">
    <property type="nucleotide sequence ID" value="NZ_QJJM01000018.1"/>
</dbReference>
<keyword evidence="14" id="KW-1185">Reference proteome</keyword>
<accession>A0A2V3UPS7</accession>
<sequence>MVFGVQGLRPGGRGQSEGESWNLGATLAVAEDHNLFVSYAQGFSIPELGFAANSIRPGVAISGSEFVAPILVESFEGGLRGGRGAMRYALSGFYARSDNGASALVNPTTGIADLIRAPQRNYGFEASVDVAPSPRFDAGVAIGWNDGENDANNDGVFLPLGSVQIPPLKVSLTSAWRPINGLELTGQLLFAGNRDRARVARVDNFELQSYKTIDVGAAYDLGWGSIALNITNLLNDFYLPVESQSRFGATADRRFAGPGRMGALTLTSRF</sequence>
<evidence type="ECO:0000313" key="14">
    <source>
        <dbReference type="Proteomes" id="UP000248014"/>
    </source>
</evidence>
<protein>
    <submittedName>
        <fullName evidence="13">TonB-dependent receptor-like protein</fullName>
    </submittedName>
</protein>
<dbReference type="PANTHER" id="PTHR32552">
    <property type="entry name" value="FERRICHROME IRON RECEPTOR-RELATED"/>
    <property type="match status" value="1"/>
</dbReference>
<dbReference type="Proteomes" id="UP000248014">
    <property type="component" value="Unassembled WGS sequence"/>
</dbReference>
<keyword evidence="5" id="KW-0812">Transmembrane</keyword>
<dbReference type="Gene3D" id="2.40.170.20">
    <property type="entry name" value="TonB-dependent receptor, beta-barrel domain"/>
    <property type="match status" value="1"/>
</dbReference>
<keyword evidence="10" id="KW-0472">Membrane</keyword>
<evidence type="ECO:0000256" key="4">
    <source>
        <dbReference type="ARBA" id="ARBA00022496"/>
    </source>
</evidence>
<evidence type="ECO:0000256" key="3">
    <source>
        <dbReference type="ARBA" id="ARBA00022452"/>
    </source>
</evidence>
<feature type="domain" description="TonB-dependent receptor-like beta-barrel" evidence="12">
    <location>
        <begin position="19"/>
        <end position="233"/>
    </location>
</feature>
<keyword evidence="9" id="KW-0798">TonB box</keyword>
<keyword evidence="13" id="KW-0675">Receptor</keyword>
<comment type="subcellular location">
    <subcellularLocation>
        <location evidence="1">Cell outer membrane</location>
        <topology evidence="1">Multi-pass membrane protein</topology>
    </subcellularLocation>
</comment>
<keyword evidence="6" id="KW-0732">Signal</keyword>
<keyword evidence="4" id="KW-0410">Iron transport</keyword>
<evidence type="ECO:0000256" key="1">
    <source>
        <dbReference type="ARBA" id="ARBA00004571"/>
    </source>
</evidence>
<dbReference type="Pfam" id="PF00593">
    <property type="entry name" value="TonB_dep_Rec_b-barrel"/>
    <property type="match status" value="1"/>
</dbReference>
<dbReference type="InterPro" id="IPR000531">
    <property type="entry name" value="Beta-barrel_TonB"/>
</dbReference>
<gene>
    <name evidence="13" type="ORF">C7451_1182</name>
</gene>
<evidence type="ECO:0000256" key="9">
    <source>
        <dbReference type="ARBA" id="ARBA00023077"/>
    </source>
</evidence>
<evidence type="ECO:0000256" key="8">
    <source>
        <dbReference type="ARBA" id="ARBA00023065"/>
    </source>
</evidence>
<organism evidence="13 14">
    <name type="scientific">Blastomonas natatoria</name>
    <dbReference type="NCBI Taxonomy" id="34015"/>
    <lineage>
        <taxon>Bacteria</taxon>
        <taxon>Pseudomonadati</taxon>
        <taxon>Pseudomonadota</taxon>
        <taxon>Alphaproteobacteria</taxon>
        <taxon>Sphingomonadales</taxon>
        <taxon>Sphingomonadaceae</taxon>
        <taxon>Blastomonas</taxon>
    </lineage>
</organism>
<evidence type="ECO:0000256" key="11">
    <source>
        <dbReference type="ARBA" id="ARBA00023237"/>
    </source>
</evidence>
<evidence type="ECO:0000313" key="13">
    <source>
        <dbReference type="EMBL" id="PXW68279.1"/>
    </source>
</evidence>